<protein>
    <submittedName>
        <fullName evidence="2">Uncharacterized protein</fullName>
    </submittedName>
</protein>
<feature type="compositionally biased region" description="Acidic residues" evidence="1">
    <location>
        <begin position="1"/>
        <end position="10"/>
    </location>
</feature>
<gene>
    <name evidence="2" type="ORF">OC846_006829</name>
</gene>
<accession>A0AAN6JP02</accession>
<evidence type="ECO:0000256" key="1">
    <source>
        <dbReference type="SAM" id="MobiDB-lite"/>
    </source>
</evidence>
<feature type="compositionally biased region" description="Acidic residues" evidence="1">
    <location>
        <begin position="39"/>
        <end position="49"/>
    </location>
</feature>
<keyword evidence="3" id="KW-1185">Reference proteome</keyword>
<sequence>MVEGGDDGDDAERREQEATAGQGEDAAGSGAAAAAGGEEHEEEEMEEVDEVLISGVGHSAWGHFILRGRIRAWDGLVTLVKEYRPDGRGRWRYRGYLVAGDRLVGRWRDTFSPPHMSGYEGCFLLRRREGLLVHV</sequence>
<evidence type="ECO:0000313" key="3">
    <source>
        <dbReference type="Proteomes" id="UP001176517"/>
    </source>
</evidence>
<evidence type="ECO:0000313" key="2">
    <source>
        <dbReference type="EMBL" id="KAK0542150.1"/>
    </source>
</evidence>
<reference evidence="2" key="1">
    <citation type="journal article" date="2023" name="PhytoFront">
        <title>Draft Genome Resources of Seven Strains of Tilletia horrida, Causal Agent of Kernel Smut of Rice.</title>
        <authorList>
            <person name="Khanal S."/>
            <person name="Antony Babu S."/>
            <person name="Zhou X.G."/>
        </authorList>
    </citation>
    <scope>NUCLEOTIDE SEQUENCE</scope>
    <source>
        <strain evidence="2">TX6</strain>
    </source>
</reference>
<feature type="region of interest" description="Disordered" evidence="1">
    <location>
        <begin position="1"/>
        <end position="49"/>
    </location>
</feature>
<organism evidence="2 3">
    <name type="scientific">Tilletia horrida</name>
    <dbReference type="NCBI Taxonomy" id="155126"/>
    <lineage>
        <taxon>Eukaryota</taxon>
        <taxon>Fungi</taxon>
        <taxon>Dikarya</taxon>
        <taxon>Basidiomycota</taxon>
        <taxon>Ustilaginomycotina</taxon>
        <taxon>Exobasidiomycetes</taxon>
        <taxon>Tilletiales</taxon>
        <taxon>Tilletiaceae</taxon>
        <taxon>Tilletia</taxon>
    </lineage>
</organism>
<proteinExistence type="predicted"/>
<comment type="caution">
    <text evidence="2">The sequence shown here is derived from an EMBL/GenBank/DDBJ whole genome shotgun (WGS) entry which is preliminary data.</text>
</comment>
<name>A0AAN6JP02_9BASI</name>
<feature type="compositionally biased region" description="Low complexity" evidence="1">
    <location>
        <begin position="20"/>
        <end position="36"/>
    </location>
</feature>
<dbReference type="Proteomes" id="UP001176517">
    <property type="component" value="Unassembled WGS sequence"/>
</dbReference>
<dbReference type="EMBL" id="JAPDMZ010000609">
    <property type="protein sequence ID" value="KAK0542150.1"/>
    <property type="molecule type" value="Genomic_DNA"/>
</dbReference>
<dbReference type="AlphaFoldDB" id="A0AAN6JP02"/>